<dbReference type="PANTHER" id="PTHR20858">
    <property type="entry name" value="PHOSPHOMETHYLPYRIMIDINE KINASE"/>
    <property type="match status" value="1"/>
</dbReference>
<dbReference type="GO" id="GO:0008972">
    <property type="term" value="F:phosphomethylpyrimidine kinase activity"/>
    <property type="evidence" value="ECO:0007669"/>
    <property type="project" value="UniProtKB-EC"/>
</dbReference>
<dbReference type="CDD" id="cd01169">
    <property type="entry name" value="HMPP_kinase"/>
    <property type="match status" value="1"/>
</dbReference>
<dbReference type="RefSeq" id="WP_190604024.1">
    <property type="nucleotide sequence ID" value="NZ_CP021056.1"/>
</dbReference>
<dbReference type="Pfam" id="PF08543">
    <property type="entry name" value="Phos_pyr_kin"/>
    <property type="match status" value="1"/>
</dbReference>
<dbReference type="InterPro" id="IPR013749">
    <property type="entry name" value="PM/HMP-P_kinase-1"/>
</dbReference>
<comment type="catalytic activity">
    <reaction evidence="2">
        <text>4-amino-2-methyl-5-(phosphooxymethyl)pyrimidine + ATP = 4-amino-2-methyl-5-(diphosphooxymethyl)pyrimidine + ADP</text>
        <dbReference type="Rhea" id="RHEA:19893"/>
        <dbReference type="ChEBI" id="CHEBI:30616"/>
        <dbReference type="ChEBI" id="CHEBI:57841"/>
        <dbReference type="ChEBI" id="CHEBI:58354"/>
        <dbReference type="ChEBI" id="CHEBI:456216"/>
        <dbReference type="EC" id="2.7.4.7"/>
    </reaction>
</comment>
<dbReference type="SUPFAM" id="SSF53613">
    <property type="entry name" value="Ribokinase-like"/>
    <property type="match status" value="1"/>
</dbReference>
<gene>
    <name evidence="10" type="ORF">B6N60_04145</name>
</gene>
<evidence type="ECO:0000256" key="2">
    <source>
        <dbReference type="ARBA" id="ARBA00000565"/>
    </source>
</evidence>
<keyword evidence="11" id="KW-1185">Reference proteome</keyword>
<dbReference type="GO" id="GO:0008902">
    <property type="term" value="F:hydroxymethylpyrimidine kinase activity"/>
    <property type="evidence" value="ECO:0007669"/>
    <property type="project" value="UniProtKB-EC"/>
</dbReference>
<dbReference type="GO" id="GO:0009228">
    <property type="term" value="P:thiamine biosynthetic process"/>
    <property type="evidence" value="ECO:0007669"/>
    <property type="project" value="UniProtKB-KW"/>
</dbReference>
<keyword evidence="4" id="KW-0808">Transferase</keyword>
<comment type="catalytic activity">
    <reaction evidence="1">
        <text>4-amino-5-hydroxymethyl-2-methylpyrimidine + ATP = 4-amino-2-methyl-5-(phosphooxymethyl)pyrimidine + ADP + H(+)</text>
        <dbReference type="Rhea" id="RHEA:23096"/>
        <dbReference type="ChEBI" id="CHEBI:15378"/>
        <dbReference type="ChEBI" id="CHEBI:16892"/>
        <dbReference type="ChEBI" id="CHEBI:30616"/>
        <dbReference type="ChEBI" id="CHEBI:58354"/>
        <dbReference type="ChEBI" id="CHEBI:456216"/>
        <dbReference type="EC" id="2.7.1.49"/>
    </reaction>
</comment>
<dbReference type="FunFam" id="3.40.1190.20:FF:000003">
    <property type="entry name" value="Phosphomethylpyrimidine kinase ThiD"/>
    <property type="match status" value="1"/>
</dbReference>
<evidence type="ECO:0000256" key="7">
    <source>
        <dbReference type="ARBA" id="ARBA00022840"/>
    </source>
</evidence>
<keyword evidence="5" id="KW-0547">Nucleotide-binding</keyword>
<protein>
    <submittedName>
        <fullName evidence="10">Phosphomethylpyrimidine kinase</fullName>
    </submittedName>
</protein>
<evidence type="ECO:0000256" key="3">
    <source>
        <dbReference type="ARBA" id="ARBA00004769"/>
    </source>
</evidence>
<keyword evidence="6 10" id="KW-0418">Kinase</keyword>
<dbReference type="Proteomes" id="UP000683511">
    <property type="component" value="Chromosome"/>
</dbReference>
<dbReference type="GO" id="GO:0005524">
    <property type="term" value="F:ATP binding"/>
    <property type="evidence" value="ECO:0007669"/>
    <property type="project" value="UniProtKB-KW"/>
</dbReference>
<dbReference type="NCBIfam" id="TIGR00097">
    <property type="entry name" value="HMP-P_kinase"/>
    <property type="match status" value="1"/>
</dbReference>
<proteinExistence type="predicted"/>
<sequence>MNKRSIAVALTIAGSDSGGGAGIQTDLRTFAFHCVHGTSAITCITAQNTLGVTRVDAMPKEAIIAQIQAVVEDIGVQAAKTGMLLNQDIIAAVAEQVKVLQINNLVVDPVMVSRAGAQLIDDQAINTLRHDLIPQAAIVTPNRYEAQILSGLEITNLEEMQTAAQVIHQQLNVNAVLVKGGGMSGAGRGVDVWFDGDKLEVLKTEVVDTKNTHGTGCTLSAAIAANLALGHDLWTAVQEAKKYVTTALQYSLDIGQGQGPVGHFFPLLPSRDSSAHFS</sequence>
<evidence type="ECO:0000256" key="4">
    <source>
        <dbReference type="ARBA" id="ARBA00022679"/>
    </source>
</evidence>
<reference evidence="10" key="1">
    <citation type="submission" date="2017-04" db="EMBL/GenBank/DDBJ databases">
        <title>Genome deletions in a multicellular cyanobacterial endosymbiont for morphological adaptation in marine diatoms.</title>
        <authorList>
            <person name="Wang Y."/>
            <person name="Gao H."/>
            <person name="Li R."/>
            <person name="Xu X."/>
        </authorList>
    </citation>
    <scope>NUCLEOTIDE SEQUENCE</scope>
    <source>
        <strain evidence="10">FACHB 800</strain>
    </source>
</reference>
<dbReference type="Gene3D" id="3.40.1190.20">
    <property type="match status" value="1"/>
</dbReference>
<dbReference type="EMBL" id="CP021056">
    <property type="protein sequence ID" value="QXE25430.1"/>
    <property type="molecule type" value="Genomic_DNA"/>
</dbReference>
<evidence type="ECO:0000259" key="9">
    <source>
        <dbReference type="Pfam" id="PF08543"/>
    </source>
</evidence>
<evidence type="ECO:0000313" key="10">
    <source>
        <dbReference type="EMBL" id="QXE25430.1"/>
    </source>
</evidence>
<dbReference type="AlphaFoldDB" id="A0A975TBJ1"/>
<evidence type="ECO:0000256" key="8">
    <source>
        <dbReference type="ARBA" id="ARBA00022977"/>
    </source>
</evidence>
<feature type="domain" description="Pyridoxamine kinase/Phosphomethylpyrimidine kinase" evidence="9">
    <location>
        <begin position="16"/>
        <end position="261"/>
    </location>
</feature>
<evidence type="ECO:0000256" key="6">
    <source>
        <dbReference type="ARBA" id="ARBA00022777"/>
    </source>
</evidence>
<dbReference type="InterPro" id="IPR004399">
    <property type="entry name" value="HMP/HMP-P_kinase_dom"/>
</dbReference>
<dbReference type="GO" id="GO:0005829">
    <property type="term" value="C:cytosol"/>
    <property type="evidence" value="ECO:0007669"/>
    <property type="project" value="TreeGrafter"/>
</dbReference>
<accession>A0A975TBJ1</accession>
<evidence type="ECO:0000256" key="5">
    <source>
        <dbReference type="ARBA" id="ARBA00022741"/>
    </source>
</evidence>
<dbReference type="PANTHER" id="PTHR20858:SF17">
    <property type="entry name" value="HYDROXYMETHYLPYRIMIDINE_PHOSPHOMETHYLPYRIMIDINE KINASE THI20-RELATED"/>
    <property type="match status" value="1"/>
</dbReference>
<dbReference type="InterPro" id="IPR029056">
    <property type="entry name" value="Ribokinase-like"/>
</dbReference>
<comment type="pathway">
    <text evidence="3">Cofactor biosynthesis; thiamine diphosphate biosynthesis; 4-amino-2-methyl-5-diphosphomethylpyrimidine from 5-amino-1-(5-phospho-D-ribosyl)imidazole: step 3/3.</text>
</comment>
<evidence type="ECO:0000313" key="11">
    <source>
        <dbReference type="Proteomes" id="UP000683511"/>
    </source>
</evidence>
<evidence type="ECO:0000256" key="1">
    <source>
        <dbReference type="ARBA" id="ARBA00000151"/>
    </source>
</evidence>
<keyword evidence="7" id="KW-0067">ATP-binding</keyword>
<name>A0A975TBJ1_9NOST</name>
<keyword evidence="8" id="KW-0784">Thiamine biosynthesis</keyword>
<dbReference type="KEGG" id="rsin:B6N60_04145"/>
<organism evidence="10 11">
    <name type="scientific">Richelia sinica FACHB-800</name>
    <dbReference type="NCBI Taxonomy" id="1357546"/>
    <lineage>
        <taxon>Bacteria</taxon>
        <taxon>Bacillati</taxon>
        <taxon>Cyanobacteriota</taxon>
        <taxon>Cyanophyceae</taxon>
        <taxon>Nostocales</taxon>
        <taxon>Nostocaceae</taxon>
        <taxon>Richelia</taxon>
    </lineage>
</organism>